<reference evidence="3" key="1">
    <citation type="submission" date="2018-04" db="EMBL/GenBank/DDBJ databases">
        <title>Transcriptome assembly of Sipha flava.</title>
        <authorList>
            <person name="Scully E.D."/>
            <person name="Geib S.M."/>
            <person name="Palmer N.A."/>
            <person name="Koch K."/>
            <person name="Bradshaw J."/>
            <person name="Heng-Moss T."/>
            <person name="Sarath G."/>
        </authorList>
    </citation>
    <scope>NUCLEOTIDE SEQUENCE</scope>
</reference>
<organism evidence="3">
    <name type="scientific">Sipha flava</name>
    <name type="common">yellow sugarcane aphid</name>
    <dbReference type="NCBI Taxonomy" id="143950"/>
    <lineage>
        <taxon>Eukaryota</taxon>
        <taxon>Metazoa</taxon>
        <taxon>Ecdysozoa</taxon>
        <taxon>Arthropoda</taxon>
        <taxon>Hexapoda</taxon>
        <taxon>Insecta</taxon>
        <taxon>Pterygota</taxon>
        <taxon>Neoptera</taxon>
        <taxon>Paraneoptera</taxon>
        <taxon>Hemiptera</taxon>
        <taxon>Sternorrhyncha</taxon>
        <taxon>Aphidomorpha</taxon>
        <taxon>Aphidoidea</taxon>
        <taxon>Aphididae</taxon>
        <taxon>Sipha</taxon>
    </lineage>
</organism>
<name>A0A2S2QNM5_9HEMI</name>
<feature type="signal peptide" evidence="2">
    <location>
        <begin position="1"/>
        <end position="33"/>
    </location>
</feature>
<evidence type="ECO:0000313" key="3">
    <source>
        <dbReference type="EMBL" id="MBY79314.1"/>
    </source>
</evidence>
<feature type="chain" id="PRO_5015552721" evidence="2">
    <location>
        <begin position="34"/>
        <end position="323"/>
    </location>
</feature>
<feature type="compositionally biased region" description="Basic residues" evidence="1">
    <location>
        <begin position="302"/>
        <end position="312"/>
    </location>
</feature>
<evidence type="ECO:0000256" key="2">
    <source>
        <dbReference type="SAM" id="SignalP"/>
    </source>
</evidence>
<dbReference type="OrthoDB" id="8194193at2759"/>
<dbReference type="AlphaFoldDB" id="A0A2S2QNM5"/>
<accession>A0A2S2QNM5</accession>
<gene>
    <name evidence="3" type="ORF">g.46865</name>
</gene>
<evidence type="ECO:0000256" key="1">
    <source>
        <dbReference type="SAM" id="MobiDB-lite"/>
    </source>
</evidence>
<dbReference type="EMBL" id="GGMS01010111">
    <property type="protein sequence ID" value="MBY79314.1"/>
    <property type="molecule type" value="Transcribed_RNA"/>
</dbReference>
<keyword evidence="2" id="KW-0732">Signal</keyword>
<feature type="region of interest" description="Disordered" evidence="1">
    <location>
        <begin position="281"/>
        <end position="323"/>
    </location>
</feature>
<protein>
    <submittedName>
        <fullName evidence="3">Uncharacterized protein</fullName>
    </submittedName>
</protein>
<proteinExistence type="predicted"/>
<sequence length="323" mass="37274">MLFKASHKIGRKFNTKVLVLLLVCLVMEVVSRANDLNFTNAISVTTLHMNYCFGNDVPPPVEYMKNHGTHNTNMLSKFRNPTKGFIANRNSDIKILKKVRTQLKIARKHFRNNREIIAWLYKDVKTVMGTDYHYDWLPSYPLNWYKNHVEKLDKDTKMFTLLPVLRDSLVNFSVTFDQMRQFGERKYMSNYTVIKRILDDLFNHLTAVLCEVETALRSASTWHHDWRVPHGAKAVIVGGAGWNANPDHTAMVIQDWGVLIVYYRFLKEWLLISRKMVQDQTDVRPDPISSPSSSSSSTRSPCTRHHKCRSTGRGHGPPLGIVT</sequence>
<feature type="compositionally biased region" description="Low complexity" evidence="1">
    <location>
        <begin position="289"/>
        <end position="301"/>
    </location>
</feature>